<accession>A0A6J7XEY3</accession>
<name>A0A6J7XEY3_9CAUD</name>
<reference evidence="1" key="1">
    <citation type="submission" date="2020-05" db="EMBL/GenBank/DDBJ databases">
        <authorList>
            <person name="Chiriac C."/>
            <person name="Salcher M."/>
            <person name="Ghai R."/>
            <person name="Kavagutti S V."/>
        </authorList>
    </citation>
    <scope>NUCLEOTIDE SEQUENCE</scope>
</reference>
<gene>
    <name evidence="1" type="ORF">UFOVP760_161</name>
</gene>
<sequence length="133" mass="14907">MSYFKSRFDYILEADSEEAPVPSTDREAMAQQLDTAAPEDLDVRPAERAARVDHSKLEQANALNDWIKQIDVFINFLNGTDSTSIQSQLHAASCDTMFEDIARSEKKKIARLAAELSSLSESFKGYLISSNDR</sequence>
<dbReference type="EMBL" id="LR798360">
    <property type="protein sequence ID" value="CAB5226385.1"/>
    <property type="molecule type" value="Genomic_DNA"/>
</dbReference>
<protein>
    <submittedName>
        <fullName evidence="1">Uncharacterized protein</fullName>
    </submittedName>
</protein>
<evidence type="ECO:0000313" key="1">
    <source>
        <dbReference type="EMBL" id="CAB5226385.1"/>
    </source>
</evidence>
<proteinExistence type="predicted"/>
<organism evidence="1">
    <name type="scientific">uncultured Caudovirales phage</name>
    <dbReference type="NCBI Taxonomy" id="2100421"/>
    <lineage>
        <taxon>Viruses</taxon>
        <taxon>Duplodnaviria</taxon>
        <taxon>Heunggongvirae</taxon>
        <taxon>Uroviricota</taxon>
        <taxon>Caudoviricetes</taxon>
        <taxon>Peduoviridae</taxon>
        <taxon>Maltschvirus</taxon>
        <taxon>Maltschvirus maltsch</taxon>
    </lineage>
</organism>